<keyword evidence="1 6" id="KW-0489">Methyltransferase</keyword>
<dbReference type="CDD" id="cd00315">
    <property type="entry name" value="Cyt_C5_DNA_methylase"/>
    <property type="match status" value="1"/>
</dbReference>
<keyword evidence="2 6" id="KW-0808">Transferase</keyword>
<keyword evidence="3 6" id="KW-0949">S-adenosyl-L-methionine</keyword>
<dbReference type="PROSITE" id="PS00095">
    <property type="entry name" value="C5_MTASE_2"/>
    <property type="match status" value="1"/>
</dbReference>
<dbReference type="Pfam" id="PF00145">
    <property type="entry name" value="DNA_methylase"/>
    <property type="match status" value="1"/>
</dbReference>
<dbReference type="PROSITE" id="PS51679">
    <property type="entry name" value="SAM_MT_C5"/>
    <property type="match status" value="1"/>
</dbReference>
<proteinExistence type="inferred from homology"/>
<name>A0A4R6UJD8_9GAMM</name>
<sequence length="442" mass="50874">MRTWCQTFYPANMKSNNLAKRTEYDVFNERLSLALCHRTKAEVSAILGVNPRTLRRWEVRQSRPEYHALDAYNRNLQRLLPFSQNENDSGSFRFIDLFAGIGGIRAAFEEIGGACVFTSEWDSYAQKTYAENWSNSHRIEGDITKIDVLDIPDHDVLLAGFPCQPFSIAGVSKKNALGRAHGFHDETQGTLFFDVCRIIEAKEPRAFLLENVKNLVSHDKGKTFSVIKRSLEDLGYNIYYRVIDGAHFVPQHRERIMIVGFREQVAFDFEAQSLPAKGQRTMKDILHKTDGSEPRLDHDGERFFDHKKNRVQPKYTLTDKLWEYLYNYAEKHRAKGNGFGYGLVYPDSVARTLSARYYKDGSEILVYQGARKNPRRLTPRECARLMGFPDSFRIPVSDTRAYKQFGNSVVVDVVRHVAKAMRPMLEVEVLQPELPLRRGTNT</sequence>
<dbReference type="PANTHER" id="PTHR46098">
    <property type="entry name" value="TRNA (CYTOSINE(38)-C(5))-METHYLTRANSFERASE"/>
    <property type="match status" value="1"/>
</dbReference>
<evidence type="ECO:0000313" key="9">
    <source>
        <dbReference type="EMBL" id="TDQ46216.1"/>
    </source>
</evidence>
<dbReference type="AlphaFoldDB" id="A0A4R6UJD8"/>
<dbReference type="InterPro" id="IPR050750">
    <property type="entry name" value="C5-MTase"/>
</dbReference>
<protein>
    <recommendedName>
        <fullName evidence="8">Cytosine-specific methyltransferase</fullName>
        <ecNumber evidence="8">2.1.1.37</ecNumber>
    </recommendedName>
</protein>
<dbReference type="Proteomes" id="UP000295375">
    <property type="component" value="Unassembled WGS sequence"/>
</dbReference>
<dbReference type="PANTHER" id="PTHR46098:SF1">
    <property type="entry name" value="TRNA (CYTOSINE(38)-C(5))-METHYLTRANSFERASE"/>
    <property type="match status" value="1"/>
</dbReference>
<dbReference type="InterPro" id="IPR029063">
    <property type="entry name" value="SAM-dependent_MTases_sf"/>
</dbReference>
<dbReference type="SUPFAM" id="SSF53335">
    <property type="entry name" value="S-adenosyl-L-methionine-dependent methyltransferases"/>
    <property type="match status" value="1"/>
</dbReference>
<comment type="catalytic activity">
    <reaction evidence="5 8">
        <text>a 2'-deoxycytidine in DNA + S-adenosyl-L-methionine = a 5-methyl-2'-deoxycytidine in DNA + S-adenosyl-L-homocysteine + H(+)</text>
        <dbReference type="Rhea" id="RHEA:13681"/>
        <dbReference type="Rhea" id="RHEA-COMP:11369"/>
        <dbReference type="Rhea" id="RHEA-COMP:11370"/>
        <dbReference type="ChEBI" id="CHEBI:15378"/>
        <dbReference type="ChEBI" id="CHEBI:57856"/>
        <dbReference type="ChEBI" id="CHEBI:59789"/>
        <dbReference type="ChEBI" id="CHEBI:85452"/>
        <dbReference type="ChEBI" id="CHEBI:85454"/>
        <dbReference type="EC" id="2.1.1.37"/>
    </reaction>
</comment>
<dbReference type="PROSITE" id="PS00094">
    <property type="entry name" value="C5_MTASE_1"/>
    <property type="match status" value="1"/>
</dbReference>
<comment type="similarity">
    <text evidence="6 7">Belongs to the class I-like SAM-binding methyltransferase superfamily. C5-methyltransferase family.</text>
</comment>
<dbReference type="InterPro" id="IPR018117">
    <property type="entry name" value="C5_DNA_meth_AS"/>
</dbReference>
<accession>A0A4R6UJD8</accession>
<dbReference type="PRINTS" id="PR00105">
    <property type="entry name" value="C5METTRFRASE"/>
</dbReference>
<dbReference type="NCBIfam" id="TIGR00675">
    <property type="entry name" value="dcm"/>
    <property type="match status" value="1"/>
</dbReference>
<comment type="caution">
    <text evidence="9">The sequence shown here is derived from an EMBL/GenBank/DDBJ whole genome shotgun (WGS) entry which is preliminary data.</text>
</comment>
<evidence type="ECO:0000256" key="1">
    <source>
        <dbReference type="ARBA" id="ARBA00022603"/>
    </source>
</evidence>
<evidence type="ECO:0000256" key="5">
    <source>
        <dbReference type="ARBA" id="ARBA00047422"/>
    </source>
</evidence>
<keyword evidence="10" id="KW-1185">Reference proteome</keyword>
<keyword evidence="4" id="KW-0680">Restriction system</keyword>
<feature type="active site" evidence="6">
    <location>
        <position position="163"/>
    </location>
</feature>
<gene>
    <name evidence="9" type="ORF">EV696_1141</name>
</gene>
<dbReference type="EC" id="2.1.1.37" evidence="8"/>
<evidence type="ECO:0000256" key="7">
    <source>
        <dbReference type="RuleBase" id="RU000416"/>
    </source>
</evidence>
<dbReference type="Gene3D" id="3.40.50.150">
    <property type="entry name" value="Vaccinia Virus protein VP39"/>
    <property type="match status" value="1"/>
</dbReference>
<dbReference type="EMBL" id="SNYM01000014">
    <property type="protein sequence ID" value="TDQ46216.1"/>
    <property type="molecule type" value="Genomic_DNA"/>
</dbReference>
<dbReference type="InterPro" id="IPR031303">
    <property type="entry name" value="C5_meth_CS"/>
</dbReference>
<organism evidence="9 10">
    <name type="scientific">Permianibacter aggregans</name>
    <dbReference type="NCBI Taxonomy" id="1510150"/>
    <lineage>
        <taxon>Bacteria</taxon>
        <taxon>Pseudomonadati</taxon>
        <taxon>Pseudomonadota</taxon>
        <taxon>Gammaproteobacteria</taxon>
        <taxon>Pseudomonadales</taxon>
        <taxon>Pseudomonadaceae</taxon>
        <taxon>Permianibacter</taxon>
    </lineage>
</organism>
<dbReference type="GO" id="GO:0009307">
    <property type="term" value="P:DNA restriction-modification system"/>
    <property type="evidence" value="ECO:0007669"/>
    <property type="project" value="UniProtKB-KW"/>
</dbReference>
<reference evidence="9 10" key="1">
    <citation type="submission" date="2019-03" db="EMBL/GenBank/DDBJ databases">
        <title>Genomic Encyclopedia of Type Strains, Phase IV (KMG-IV): sequencing the most valuable type-strain genomes for metagenomic binning, comparative biology and taxonomic classification.</title>
        <authorList>
            <person name="Goeker M."/>
        </authorList>
    </citation>
    <scope>NUCLEOTIDE SEQUENCE [LARGE SCALE GENOMIC DNA]</scope>
    <source>
        <strain evidence="9 10">DSM 103792</strain>
    </source>
</reference>
<evidence type="ECO:0000256" key="3">
    <source>
        <dbReference type="ARBA" id="ARBA00022691"/>
    </source>
</evidence>
<evidence type="ECO:0000256" key="4">
    <source>
        <dbReference type="ARBA" id="ARBA00022747"/>
    </source>
</evidence>
<dbReference type="InterPro" id="IPR001525">
    <property type="entry name" value="C5_MeTfrase"/>
</dbReference>
<dbReference type="Gene3D" id="3.90.120.30">
    <property type="match status" value="1"/>
</dbReference>
<evidence type="ECO:0000313" key="10">
    <source>
        <dbReference type="Proteomes" id="UP000295375"/>
    </source>
</evidence>
<dbReference type="GO" id="GO:0003886">
    <property type="term" value="F:DNA (cytosine-5-)-methyltransferase activity"/>
    <property type="evidence" value="ECO:0007669"/>
    <property type="project" value="UniProtKB-EC"/>
</dbReference>
<dbReference type="GO" id="GO:0032259">
    <property type="term" value="P:methylation"/>
    <property type="evidence" value="ECO:0007669"/>
    <property type="project" value="UniProtKB-KW"/>
</dbReference>
<evidence type="ECO:0000256" key="6">
    <source>
        <dbReference type="PROSITE-ProRule" id="PRU01016"/>
    </source>
</evidence>
<evidence type="ECO:0000256" key="8">
    <source>
        <dbReference type="RuleBase" id="RU000417"/>
    </source>
</evidence>
<evidence type="ECO:0000256" key="2">
    <source>
        <dbReference type="ARBA" id="ARBA00022679"/>
    </source>
</evidence>